<dbReference type="KEGG" id="sbae:DSM104329_02949"/>
<dbReference type="PANTHER" id="PTHR43798">
    <property type="entry name" value="MONOACYLGLYCEROL LIPASE"/>
    <property type="match status" value="1"/>
</dbReference>
<dbReference type="EMBL" id="CP087164">
    <property type="protein sequence ID" value="UGS36543.1"/>
    <property type="molecule type" value="Genomic_DNA"/>
</dbReference>
<dbReference type="PANTHER" id="PTHR43798:SF33">
    <property type="entry name" value="HYDROLASE, PUTATIVE (AFU_ORTHOLOGUE AFUA_2G14860)-RELATED"/>
    <property type="match status" value="1"/>
</dbReference>
<feature type="domain" description="AB hydrolase-1" evidence="1">
    <location>
        <begin position="17"/>
        <end position="258"/>
    </location>
</feature>
<protein>
    <recommendedName>
        <fullName evidence="1">AB hydrolase-1 domain-containing protein</fullName>
    </recommendedName>
</protein>
<dbReference type="GO" id="GO:0003824">
    <property type="term" value="F:catalytic activity"/>
    <property type="evidence" value="ECO:0007669"/>
    <property type="project" value="InterPro"/>
</dbReference>
<dbReference type="PRINTS" id="PR00111">
    <property type="entry name" value="ABHYDROLASE"/>
</dbReference>
<dbReference type="AlphaFoldDB" id="A0A9E6XYH5"/>
<evidence type="ECO:0000259" key="1">
    <source>
        <dbReference type="Pfam" id="PF12697"/>
    </source>
</evidence>
<reference evidence="2" key="1">
    <citation type="journal article" date="2022" name="Int. J. Syst. Evol. Microbiol.">
        <title>Pseudomonas aegrilactucae sp. nov. and Pseudomonas morbosilactucae sp. nov., pathogens causing bacterial rot of lettuce in Japan.</title>
        <authorList>
            <person name="Sawada H."/>
            <person name="Fujikawa T."/>
            <person name="Satou M."/>
        </authorList>
    </citation>
    <scope>NUCLEOTIDE SEQUENCE</scope>
    <source>
        <strain evidence="2">0166_1</strain>
    </source>
</reference>
<dbReference type="InterPro" id="IPR050266">
    <property type="entry name" value="AB_hydrolase_sf"/>
</dbReference>
<sequence>MFTRFTPSHRGGSGPPLLCLHGFTDTWRTWDLVLPALERRHDVLAPTLPGHAGGPALGDEASAAQVVDGVEEAMDEAGFATAHVVGNSLGGYVALHLAARGRAESVVALAPAGGWAVGDESFRATLAYFTSMQETLRAAAPHAEAILATPEGRRRATAYTTVAFEHIPTDLLVHQMLGAAGCVGAAPLVESALREGWRLDAERVDCPVRVVWGTEDRLLPWPSAAQRYRRDWLPAADWVVLDGVGHCPQLDVPIETAQLILDFTGW</sequence>
<proteinExistence type="predicted"/>
<dbReference type="PRINTS" id="PR00412">
    <property type="entry name" value="EPOXHYDRLASE"/>
</dbReference>
<organism evidence="2 3">
    <name type="scientific">Capillimicrobium parvum</name>
    <dbReference type="NCBI Taxonomy" id="2884022"/>
    <lineage>
        <taxon>Bacteria</taxon>
        <taxon>Bacillati</taxon>
        <taxon>Actinomycetota</taxon>
        <taxon>Thermoleophilia</taxon>
        <taxon>Solirubrobacterales</taxon>
        <taxon>Capillimicrobiaceae</taxon>
        <taxon>Capillimicrobium</taxon>
    </lineage>
</organism>
<dbReference type="InterPro" id="IPR000073">
    <property type="entry name" value="AB_hydrolase_1"/>
</dbReference>
<dbReference type="Gene3D" id="3.40.50.1820">
    <property type="entry name" value="alpha/beta hydrolase"/>
    <property type="match status" value="1"/>
</dbReference>
<name>A0A9E6XYH5_9ACTN</name>
<dbReference type="InterPro" id="IPR029058">
    <property type="entry name" value="AB_hydrolase_fold"/>
</dbReference>
<evidence type="ECO:0000313" key="3">
    <source>
        <dbReference type="Proteomes" id="UP001162834"/>
    </source>
</evidence>
<dbReference type="Pfam" id="PF12697">
    <property type="entry name" value="Abhydrolase_6"/>
    <property type="match status" value="1"/>
</dbReference>
<evidence type="ECO:0000313" key="2">
    <source>
        <dbReference type="EMBL" id="UGS36543.1"/>
    </source>
</evidence>
<dbReference type="GO" id="GO:0016020">
    <property type="term" value="C:membrane"/>
    <property type="evidence" value="ECO:0007669"/>
    <property type="project" value="TreeGrafter"/>
</dbReference>
<gene>
    <name evidence="2" type="ORF">DSM104329_02949</name>
</gene>
<dbReference type="Proteomes" id="UP001162834">
    <property type="component" value="Chromosome"/>
</dbReference>
<dbReference type="InterPro" id="IPR000639">
    <property type="entry name" value="Epox_hydrolase-like"/>
</dbReference>
<dbReference type="SUPFAM" id="SSF53474">
    <property type="entry name" value="alpha/beta-Hydrolases"/>
    <property type="match status" value="1"/>
</dbReference>
<accession>A0A9E6XYH5</accession>
<keyword evidence="3" id="KW-1185">Reference proteome</keyword>
<dbReference type="RefSeq" id="WP_259310610.1">
    <property type="nucleotide sequence ID" value="NZ_CP087164.1"/>
</dbReference>